<organism evidence="2 3">
    <name type="scientific">Candidatus Marsarchaeota G2 archaeon OSP_D</name>
    <dbReference type="NCBI Taxonomy" id="1978157"/>
    <lineage>
        <taxon>Archaea</taxon>
        <taxon>Candidatus Marsarchaeota</taxon>
        <taxon>Candidatus Marsarchaeota group 2</taxon>
    </lineage>
</organism>
<evidence type="ECO:0000256" key="1">
    <source>
        <dbReference type="SAM" id="MobiDB-lite"/>
    </source>
</evidence>
<proteinExistence type="predicted"/>
<gene>
    <name evidence="2" type="ORF">B9Q03_09800</name>
</gene>
<feature type="region of interest" description="Disordered" evidence="1">
    <location>
        <begin position="231"/>
        <end position="266"/>
    </location>
</feature>
<protein>
    <submittedName>
        <fullName evidence="2">Uncharacterized protein</fullName>
    </submittedName>
</protein>
<dbReference type="AlphaFoldDB" id="A0A2R6ANL3"/>
<accession>A0A2R6ANL3</accession>
<evidence type="ECO:0000313" key="2">
    <source>
        <dbReference type="EMBL" id="PSN87969.1"/>
    </source>
</evidence>
<dbReference type="Proteomes" id="UP000240322">
    <property type="component" value="Unassembled WGS sequence"/>
</dbReference>
<sequence>MVPQPLPSGDDLADTLHKFVEKMDIRANVKEDVEILNKILSDNSGKLLSVLSHADEHFLRAHWVLASYTAESLRLLSLALWLAEAGLVDAAKVLLRSALDSAAQGVILECLAQSVKRRSGEPESGYLMRLRDESLKVQDGRRKPPFKHLAEKLNATHWIQLYKRLSRTVHADPQSLTTPLFTDDESVWAGFVRLFGTRLNEVVEPTSKALEFMRMGPMRWLDKKSMERFEKETSRLSEGGVQTSRGHLPQHPLRGGGAPLSGTKVI</sequence>
<reference evidence="2 3" key="1">
    <citation type="submission" date="2017-04" db="EMBL/GenBank/DDBJ databases">
        <title>Novel microbial lineages endemic to geothermal iron-oxide mats fill important gaps in the evolutionary history of Archaea.</title>
        <authorList>
            <person name="Jay Z.J."/>
            <person name="Beam J.P."/>
            <person name="Dlakic M."/>
            <person name="Rusch D.B."/>
            <person name="Kozubal M.A."/>
            <person name="Inskeep W.P."/>
        </authorList>
    </citation>
    <scope>NUCLEOTIDE SEQUENCE [LARGE SCALE GENOMIC DNA]</scope>
    <source>
        <strain evidence="2">OSP_D</strain>
    </source>
</reference>
<dbReference type="EMBL" id="NEXE01000137">
    <property type="protein sequence ID" value="PSN87969.1"/>
    <property type="molecule type" value="Genomic_DNA"/>
</dbReference>
<evidence type="ECO:0000313" key="3">
    <source>
        <dbReference type="Proteomes" id="UP000240322"/>
    </source>
</evidence>
<comment type="caution">
    <text evidence="2">The sequence shown here is derived from an EMBL/GenBank/DDBJ whole genome shotgun (WGS) entry which is preliminary data.</text>
</comment>
<name>A0A2R6ANL3_9ARCH</name>